<dbReference type="PANTHER" id="PTHR11785">
    <property type="entry name" value="AMINO ACID TRANSPORTER"/>
    <property type="match status" value="1"/>
</dbReference>
<evidence type="ECO:0000256" key="16">
    <source>
        <dbReference type="ARBA" id="ARBA00079910"/>
    </source>
</evidence>
<proteinExistence type="inferred from homology"/>
<comment type="catalytic activity">
    <reaction evidence="13">
        <text>L-cysteine(out) + L-arginine(in) = L-cysteine(in) + L-arginine(out)</text>
        <dbReference type="Rhea" id="RHEA:71071"/>
        <dbReference type="ChEBI" id="CHEBI:32682"/>
        <dbReference type="ChEBI" id="CHEBI:35235"/>
    </reaction>
    <physiologicalReaction direction="left-to-right" evidence="13">
        <dbReference type="Rhea" id="RHEA:71072"/>
    </physiologicalReaction>
</comment>
<comment type="subcellular location">
    <subcellularLocation>
        <location evidence="1">Apical cell membrane</location>
        <topology evidence="1">Multi-pass membrane protein</topology>
    </subcellularLocation>
</comment>
<evidence type="ECO:0000256" key="18">
    <source>
        <dbReference type="ARBA" id="ARBA00093193"/>
    </source>
</evidence>
<feature type="transmembrane region" description="Helical" evidence="19">
    <location>
        <begin position="180"/>
        <end position="200"/>
    </location>
</feature>
<dbReference type="GO" id="GO:0016324">
    <property type="term" value="C:apical plasma membrane"/>
    <property type="evidence" value="ECO:0007669"/>
    <property type="project" value="UniProtKB-SubCell"/>
</dbReference>
<feature type="transmembrane region" description="Helical" evidence="19">
    <location>
        <begin position="438"/>
        <end position="457"/>
    </location>
</feature>
<keyword evidence="4" id="KW-1003">Cell membrane</keyword>
<evidence type="ECO:0000256" key="2">
    <source>
        <dbReference type="ARBA" id="ARBA00009523"/>
    </source>
</evidence>
<evidence type="ECO:0000256" key="9">
    <source>
        <dbReference type="ARBA" id="ARBA00023157"/>
    </source>
</evidence>
<feature type="transmembrane region" description="Helical" evidence="19">
    <location>
        <begin position="253"/>
        <end position="276"/>
    </location>
</feature>
<evidence type="ECO:0000256" key="15">
    <source>
        <dbReference type="ARBA" id="ARBA00074336"/>
    </source>
</evidence>
<evidence type="ECO:0000256" key="5">
    <source>
        <dbReference type="ARBA" id="ARBA00022553"/>
    </source>
</evidence>
<feature type="transmembrane region" description="Helical" evidence="19">
    <location>
        <begin position="410"/>
        <end position="432"/>
    </location>
</feature>
<evidence type="ECO:0000256" key="1">
    <source>
        <dbReference type="ARBA" id="ARBA00004424"/>
    </source>
</evidence>
<evidence type="ECO:0000256" key="6">
    <source>
        <dbReference type="ARBA" id="ARBA00022692"/>
    </source>
</evidence>
<keyword evidence="21" id="KW-1185">Reference proteome</keyword>
<dbReference type="Proteomes" id="UP000694846">
    <property type="component" value="Unplaced"/>
</dbReference>
<evidence type="ECO:0000256" key="11">
    <source>
        <dbReference type="ARBA" id="ARBA00051814"/>
    </source>
</evidence>
<comment type="catalytic activity">
    <reaction evidence="12">
        <text>L-histidine(out) + L-arginine(in) = L-histidine(in) + L-arginine(out)</text>
        <dbReference type="Rhea" id="RHEA:71063"/>
        <dbReference type="ChEBI" id="CHEBI:32682"/>
        <dbReference type="ChEBI" id="CHEBI:57595"/>
    </reaction>
    <physiologicalReaction direction="left-to-right" evidence="12">
        <dbReference type="Rhea" id="RHEA:71064"/>
    </physiologicalReaction>
</comment>
<dbReference type="EMBL" id="GGMS01015313">
    <property type="protein sequence ID" value="MBY84516.1"/>
    <property type="molecule type" value="Transcribed_RNA"/>
</dbReference>
<feature type="transmembrane region" description="Helical" evidence="19">
    <location>
        <begin position="305"/>
        <end position="330"/>
    </location>
</feature>
<evidence type="ECO:0000313" key="20">
    <source>
        <dbReference type="EMBL" id="MBY84516.1"/>
    </source>
</evidence>
<dbReference type="PIRSF" id="PIRSF006060">
    <property type="entry name" value="AA_transporter"/>
    <property type="match status" value="1"/>
</dbReference>
<reference evidence="20" key="1">
    <citation type="submission" date="2018-04" db="EMBL/GenBank/DDBJ databases">
        <title>Transcriptome assembly of Sipha flava.</title>
        <authorList>
            <person name="Scully E.D."/>
            <person name="Geib S.M."/>
            <person name="Palmer N.A."/>
            <person name="Koch K."/>
            <person name="Bradshaw J."/>
            <person name="Heng-Moss T."/>
            <person name="Sarath G."/>
        </authorList>
    </citation>
    <scope>NUCLEOTIDE SEQUENCE</scope>
</reference>
<evidence type="ECO:0000256" key="12">
    <source>
        <dbReference type="ARBA" id="ARBA00051835"/>
    </source>
</evidence>
<dbReference type="OrthoDB" id="5982228at2759"/>
<feature type="transmembrane region" description="Helical" evidence="19">
    <location>
        <begin position="350"/>
        <end position="373"/>
    </location>
</feature>
<gene>
    <name evidence="20" type="primary">Slc7a9_2</name>
    <name evidence="22" type="synonym">LOC112689222</name>
    <name evidence="20" type="ORF">g.80438</name>
</gene>
<evidence type="ECO:0000256" key="17">
    <source>
        <dbReference type="ARBA" id="ARBA00083296"/>
    </source>
</evidence>
<keyword evidence="3" id="KW-0813">Transport</keyword>
<comment type="catalytic activity">
    <reaction evidence="10">
        <text>L-lysine(out) + L-arginine(in) = L-lysine(in) + L-arginine(out)</text>
        <dbReference type="Rhea" id="RHEA:70827"/>
        <dbReference type="ChEBI" id="CHEBI:32551"/>
        <dbReference type="ChEBI" id="CHEBI:32682"/>
    </reaction>
    <physiologicalReaction direction="left-to-right" evidence="10">
        <dbReference type="Rhea" id="RHEA:70828"/>
    </physiologicalReaction>
</comment>
<evidence type="ECO:0000256" key="14">
    <source>
        <dbReference type="ARBA" id="ARBA00052732"/>
    </source>
</evidence>
<comment type="similarity">
    <text evidence="2">Belongs to the amino acid-polyamine-organocation (APC) superfamily.</text>
</comment>
<dbReference type="GO" id="GO:0015179">
    <property type="term" value="F:L-amino acid transmembrane transporter activity"/>
    <property type="evidence" value="ECO:0007669"/>
    <property type="project" value="TreeGrafter"/>
</dbReference>
<evidence type="ECO:0000313" key="21">
    <source>
        <dbReference type="Proteomes" id="UP000694846"/>
    </source>
</evidence>
<feature type="transmembrane region" description="Helical" evidence="19">
    <location>
        <begin position="212"/>
        <end position="233"/>
    </location>
</feature>
<feature type="transmembrane region" description="Helical" evidence="19">
    <location>
        <begin position="150"/>
        <end position="168"/>
    </location>
</feature>
<evidence type="ECO:0000256" key="13">
    <source>
        <dbReference type="ARBA" id="ARBA00052179"/>
    </source>
</evidence>
<evidence type="ECO:0000256" key="10">
    <source>
        <dbReference type="ARBA" id="ARBA00051323"/>
    </source>
</evidence>
<evidence type="ECO:0000256" key="7">
    <source>
        <dbReference type="ARBA" id="ARBA00022989"/>
    </source>
</evidence>
<keyword evidence="9" id="KW-1015">Disulfide bond</keyword>
<dbReference type="FunFam" id="1.20.1740.10:FF:000015">
    <property type="entry name" value="B(0,+)-type amino acid transporter 1"/>
    <property type="match status" value="1"/>
</dbReference>
<comment type="catalytic activity">
    <reaction evidence="18">
        <text>L-phenylalanine(out) + L-arginine(in) = L-phenylalanine(in) + L-arginine(out)</text>
        <dbReference type="Rhea" id="RHEA:71067"/>
        <dbReference type="ChEBI" id="CHEBI:32682"/>
        <dbReference type="ChEBI" id="CHEBI:58095"/>
    </reaction>
    <physiologicalReaction direction="left-to-right" evidence="18">
        <dbReference type="Rhea" id="RHEA:71068"/>
    </physiologicalReaction>
</comment>
<comment type="catalytic activity">
    <reaction evidence="14">
        <text>L-leucine(out) + L-arginine(in) = L-leucine(in) + L-arginine(out)</text>
        <dbReference type="Rhea" id="RHEA:71059"/>
        <dbReference type="ChEBI" id="CHEBI:32682"/>
        <dbReference type="ChEBI" id="CHEBI:57427"/>
    </reaction>
    <physiologicalReaction direction="left-to-right" evidence="14">
        <dbReference type="Rhea" id="RHEA:71060"/>
    </physiologicalReaction>
</comment>
<accession>A0A2S2R3C8</accession>
<dbReference type="PANTHER" id="PTHR11785:SF514">
    <property type="entry name" value="B(0,+)-TYPE AMINO ACID TRANSPORTER 1-LIKE PROTEIN"/>
    <property type="match status" value="1"/>
</dbReference>
<keyword evidence="8 19" id="KW-0472">Membrane</keyword>
<evidence type="ECO:0000313" key="22">
    <source>
        <dbReference type="RefSeq" id="XP_025418599.1"/>
    </source>
</evidence>
<keyword evidence="5" id="KW-0597">Phosphoprotein</keyword>
<dbReference type="Pfam" id="PF13520">
    <property type="entry name" value="AA_permease_2"/>
    <property type="match status" value="1"/>
</dbReference>
<reference evidence="22" key="2">
    <citation type="submission" date="2025-04" db="UniProtKB">
        <authorList>
            <consortium name="RefSeq"/>
        </authorList>
    </citation>
    <scope>IDENTIFICATION</scope>
    <source>
        <tissue evidence="22">Whole body</tissue>
    </source>
</reference>
<dbReference type="InterPro" id="IPR050598">
    <property type="entry name" value="AminoAcid_Transporter"/>
</dbReference>
<dbReference type="AlphaFoldDB" id="A0A2S2R3C8"/>
<sequence length="499" mass="55251">MEMKTKMTSTQTKVKLQRELGLFSAVCLIINSTLGSGIFVSAGSALKNTGSVGMCLVIWVACGLLSLLGALSFAELGTMVHKSGGQFSFYQFAFADLHKFWGPLPSFIYSWVNIMYTRPAGAAIIILTFAEYFIRPVSLWSSMTPETESTMKILVGILALCTITFINYTSTKGFIKIQNVFTVCKITACLLVIVGGQYQLYMGNNKNITTGFEGTTLTISTLPMAFYSGLWAFDGWASSIMVIEEIKKPQINILMSIVLAVPLMTAVYVLMNISYLTVLSVPEMISAPAVAVEFGTRALGDFSPIIPLGVAISTFGCALCLQFQATRICFAASREGQMLEVFSYVSTKKLTLAPAVVLQGLLTFVCLLCGDIVTLIEFTIFMEWIFYGMTMVALLMMRRTKRHVKRTFKVPIVIPIFVLFMSVVLFLTPIIAEPKPQFLIALAFILSAFFIYVPFVYQKKRFSAVDHFTKSIQTLMGVMPQEKDNDPDIEMCGEQQCRT</sequence>
<feature type="transmembrane region" description="Helical" evidence="19">
    <location>
        <begin position="379"/>
        <end position="398"/>
    </location>
</feature>
<name>A0A2S2R3C8_9HEMI</name>
<comment type="catalytic activity">
    <reaction evidence="11">
        <text>L-cystine(out) + L-arginine(in) = L-cystine(in) + L-arginine(out)</text>
        <dbReference type="Rhea" id="RHEA:71075"/>
        <dbReference type="ChEBI" id="CHEBI:32682"/>
        <dbReference type="ChEBI" id="CHEBI:35491"/>
    </reaction>
    <physiologicalReaction direction="left-to-right" evidence="11">
        <dbReference type="Rhea" id="RHEA:71076"/>
    </physiologicalReaction>
</comment>
<dbReference type="Gene3D" id="1.20.1740.10">
    <property type="entry name" value="Amino acid/polyamine transporter I"/>
    <property type="match status" value="1"/>
</dbReference>
<evidence type="ECO:0000256" key="19">
    <source>
        <dbReference type="SAM" id="Phobius"/>
    </source>
</evidence>
<organism evidence="20">
    <name type="scientific">Sipha flava</name>
    <name type="common">yellow sugarcane aphid</name>
    <dbReference type="NCBI Taxonomy" id="143950"/>
    <lineage>
        <taxon>Eukaryota</taxon>
        <taxon>Metazoa</taxon>
        <taxon>Ecdysozoa</taxon>
        <taxon>Arthropoda</taxon>
        <taxon>Hexapoda</taxon>
        <taxon>Insecta</taxon>
        <taxon>Pterygota</taxon>
        <taxon>Neoptera</taxon>
        <taxon>Paraneoptera</taxon>
        <taxon>Hemiptera</taxon>
        <taxon>Sternorrhyncha</taxon>
        <taxon>Aphidomorpha</taxon>
        <taxon>Aphidoidea</taxon>
        <taxon>Aphididae</taxon>
        <taxon>Sipha</taxon>
    </lineage>
</organism>
<evidence type="ECO:0000256" key="4">
    <source>
        <dbReference type="ARBA" id="ARBA00022475"/>
    </source>
</evidence>
<keyword evidence="6 19" id="KW-0812">Transmembrane</keyword>
<evidence type="ECO:0000256" key="3">
    <source>
        <dbReference type="ARBA" id="ARBA00022448"/>
    </source>
</evidence>
<evidence type="ECO:0000256" key="8">
    <source>
        <dbReference type="ARBA" id="ARBA00023136"/>
    </source>
</evidence>
<keyword evidence="7 19" id="KW-1133">Transmembrane helix</keyword>
<dbReference type="InterPro" id="IPR002293">
    <property type="entry name" value="AA/rel_permease1"/>
</dbReference>
<protein>
    <recommendedName>
        <fullName evidence="15">b(0,+)-type amino acid transporter 1</fullName>
    </recommendedName>
    <alternativeName>
        <fullName evidence="16">Glycoprotein-associated amino acid transporter b0,+AT1</fullName>
    </alternativeName>
    <alternativeName>
        <fullName evidence="17">Solute carrier family 7 member 9</fullName>
    </alternativeName>
</protein>
<feature type="transmembrane region" description="Helical" evidence="19">
    <location>
        <begin position="51"/>
        <end position="74"/>
    </location>
</feature>
<feature type="transmembrane region" description="Helical" evidence="19">
    <location>
        <begin position="107"/>
        <end position="130"/>
    </location>
</feature>
<dbReference type="RefSeq" id="XP_025418599.1">
    <property type="nucleotide sequence ID" value="XM_025562814.1"/>
</dbReference>